<dbReference type="AlphaFoldDB" id="A0A645GZL8"/>
<sequence>MSLISATLDDGHLLRKSTGQPPVAASMSWRFEQAREAALPPHRDPGVPPSLHECRSLAARLYDDQGVADVQTLLGHTDASMTELYKDDRGLSRRAGKWRRVQL</sequence>
<dbReference type="SUPFAM" id="SSF56349">
    <property type="entry name" value="DNA breaking-rejoining enzymes"/>
    <property type="match status" value="1"/>
</dbReference>
<dbReference type="EMBL" id="VSSQ01084051">
    <property type="protein sequence ID" value="MPN32188.1"/>
    <property type="molecule type" value="Genomic_DNA"/>
</dbReference>
<evidence type="ECO:0000256" key="2">
    <source>
        <dbReference type="SAM" id="MobiDB-lite"/>
    </source>
</evidence>
<feature type="region of interest" description="Disordered" evidence="2">
    <location>
        <begin position="1"/>
        <end position="21"/>
    </location>
</feature>
<reference evidence="3" key="1">
    <citation type="submission" date="2019-08" db="EMBL/GenBank/DDBJ databases">
        <authorList>
            <person name="Kucharzyk K."/>
            <person name="Murdoch R.W."/>
            <person name="Higgins S."/>
            <person name="Loffler F."/>
        </authorList>
    </citation>
    <scope>NUCLEOTIDE SEQUENCE</scope>
</reference>
<dbReference type="InterPro" id="IPR013762">
    <property type="entry name" value="Integrase-like_cat_sf"/>
</dbReference>
<evidence type="ECO:0008006" key="4">
    <source>
        <dbReference type="Google" id="ProtNLM"/>
    </source>
</evidence>
<organism evidence="3">
    <name type="scientific">bioreactor metagenome</name>
    <dbReference type="NCBI Taxonomy" id="1076179"/>
    <lineage>
        <taxon>unclassified sequences</taxon>
        <taxon>metagenomes</taxon>
        <taxon>ecological metagenomes</taxon>
    </lineage>
</organism>
<dbReference type="Gene3D" id="1.10.443.10">
    <property type="entry name" value="Intergrase catalytic core"/>
    <property type="match status" value="1"/>
</dbReference>
<proteinExistence type="predicted"/>
<gene>
    <name evidence="3" type="ORF">SDC9_179664</name>
</gene>
<dbReference type="GO" id="GO:0006310">
    <property type="term" value="P:DNA recombination"/>
    <property type="evidence" value="ECO:0007669"/>
    <property type="project" value="UniProtKB-KW"/>
</dbReference>
<comment type="caution">
    <text evidence="3">The sequence shown here is derived from an EMBL/GenBank/DDBJ whole genome shotgun (WGS) entry which is preliminary data.</text>
</comment>
<evidence type="ECO:0000313" key="3">
    <source>
        <dbReference type="EMBL" id="MPN32188.1"/>
    </source>
</evidence>
<dbReference type="InterPro" id="IPR011010">
    <property type="entry name" value="DNA_brk_join_enz"/>
</dbReference>
<protein>
    <recommendedName>
        <fullName evidence="4">Tyr recombinase domain-containing protein</fullName>
    </recommendedName>
</protein>
<accession>A0A645GZL8</accession>
<evidence type="ECO:0000256" key="1">
    <source>
        <dbReference type="ARBA" id="ARBA00023172"/>
    </source>
</evidence>
<keyword evidence="1" id="KW-0233">DNA recombination</keyword>
<dbReference type="GO" id="GO:0015074">
    <property type="term" value="P:DNA integration"/>
    <property type="evidence" value="ECO:0007669"/>
    <property type="project" value="InterPro"/>
</dbReference>
<dbReference type="GO" id="GO:0003677">
    <property type="term" value="F:DNA binding"/>
    <property type="evidence" value="ECO:0007669"/>
    <property type="project" value="InterPro"/>
</dbReference>
<name>A0A645GZL8_9ZZZZ</name>